<evidence type="ECO:0000313" key="11">
    <source>
        <dbReference type="WBParaSite" id="NBR_0001489001-mRNA-1"/>
    </source>
</evidence>
<dbReference type="STRING" id="27835.A0A0N4YE04"/>
<dbReference type="AlphaFoldDB" id="A0A0N4YE04"/>
<evidence type="ECO:0000259" key="8">
    <source>
        <dbReference type="PROSITE" id="PS50268"/>
    </source>
</evidence>
<evidence type="ECO:0000256" key="2">
    <source>
        <dbReference type="ARBA" id="ARBA00022692"/>
    </source>
</evidence>
<evidence type="ECO:0000313" key="9">
    <source>
        <dbReference type="EMBL" id="VDL78485.1"/>
    </source>
</evidence>
<dbReference type="PROSITE" id="PS00232">
    <property type="entry name" value="CADHERIN_1"/>
    <property type="match status" value="1"/>
</dbReference>
<dbReference type="PANTHER" id="PTHR24026">
    <property type="entry name" value="FAT ATYPICAL CADHERIN-RELATED"/>
    <property type="match status" value="1"/>
</dbReference>
<evidence type="ECO:0000313" key="10">
    <source>
        <dbReference type="Proteomes" id="UP000271162"/>
    </source>
</evidence>
<dbReference type="SMART" id="SM00112">
    <property type="entry name" value="CA"/>
    <property type="match status" value="1"/>
</dbReference>
<dbReference type="InterPro" id="IPR020894">
    <property type="entry name" value="Cadherin_CS"/>
</dbReference>
<evidence type="ECO:0000256" key="3">
    <source>
        <dbReference type="ARBA" id="ARBA00022737"/>
    </source>
</evidence>
<evidence type="ECO:0000256" key="1">
    <source>
        <dbReference type="ARBA" id="ARBA00004370"/>
    </source>
</evidence>
<dbReference type="Gene3D" id="2.60.40.60">
    <property type="entry name" value="Cadherins"/>
    <property type="match status" value="2"/>
</dbReference>
<protein>
    <submittedName>
        <fullName evidence="11">CA domain-containing protein</fullName>
    </submittedName>
</protein>
<keyword evidence="6" id="KW-0472">Membrane</keyword>
<dbReference type="CDD" id="cd11304">
    <property type="entry name" value="Cadherin_repeat"/>
    <property type="match status" value="2"/>
</dbReference>
<dbReference type="PRINTS" id="PR00205">
    <property type="entry name" value="CADHERIN"/>
</dbReference>
<dbReference type="InterPro" id="IPR002126">
    <property type="entry name" value="Cadherin-like_dom"/>
</dbReference>
<dbReference type="OMA" id="LAEWNTI"/>
<evidence type="ECO:0000256" key="4">
    <source>
        <dbReference type="ARBA" id="ARBA00022837"/>
    </source>
</evidence>
<organism evidence="11">
    <name type="scientific">Nippostrongylus brasiliensis</name>
    <name type="common">Rat hookworm</name>
    <dbReference type="NCBI Taxonomy" id="27835"/>
    <lineage>
        <taxon>Eukaryota</taxon>
        <taxon>Metazoa</taxon>
        <taxon>Ecdysozoa</taxon>
        <taxon>Nematoda</taxon>
        <taxon>Chromadorea</taxon>
        <taxon>Rhabditida</taxon>
        <taxon>Rhabditina</taxon>
        <taxon>Rhabditomorpha</taxon>
        <taxon>Strongyloidea</taxon>
        <taxon>Heligmosomidae</taxon>
        <taxon>Nippostrongylus</taxon>
    </lineage>
</organism>
<dbReference type="PANTHER" id="PTHR24026:SF126">
    <property type="entry name" value="PROTOCADHERIN FAT 4"/>
    <property type="match status" value="1"/>
</dbReference>
<name>A0A0N4YE04_NIPBR</name>
<feature type="domain" description="Cadherin" evidence="8">
    <location>
        <begin position="8"/>
        <end position="86"/>
    </location>
</feature>
<dbReference type="Proteomes" id="UP000271162">
    <property type="component" value="Unassembled WGS sequence"/>
</dbReference>
<proteinExistence type="predicted"/>
<reference evidence="11" key="1">
    <citation type="submission" date="2017-02" db="UniProtKB">
        <authorList>
            <consortium name="WormBaseParasite"/>
        </authorList>
    </citation>
    <scope>IDENTIFICATION</scope>
</reference>
<dbReference type="EMBL" id="UYSL01021524">
    <property type="protein sequence ID" value="VDL78485.1"/>
    <property type="molecule type" value="Genomic_DNA"/>
</dbReference>
<dbReference type="PROSITE" id="PS50268">
    <property type="entry name" value="CADHERIN_2"/>
    <property type="match status" value="1"/>
</dbReference>
<dbReference type="Pfam" id="PF00028">
    <property type="entry name" value="Cadherin"/>
    <property type="match status" value="1"/>
</dbReference>
<dbReference type="GO" id="GO:0005509">
    <property type="term" value="F:calcium ion binding"/>
    <property type="evidence" value="ECO:0007669"/>
    <property type="project" value="UniProtKB-UniRule"/>
</dbReference>
<evidence type="ECO:0000256" key="5">
    <source>
        <dbReference type="ARBA" id="ARBA00022989"/>
    </source>
</evidence>
<keyword evidence="3" id="KW-0677">Repeat</keyword>
<keyword evidence="2" id="KW-0812">Transmembrane</keyword>
<keyword evidence="10" id="KW-1185">Reference proteome</keyword>
<accession>A0A0N4YE04</accession>
<comment type="subcellular location">
    <subcellularLocation>
        <location evidence="1">Membrane</location>
    </subcellularLocation>
</comment>
<sequence>MEIFRFVADSPRKDTYITYSILAGNDGSFDIDPLSGRLSISKGLDHEKRQSYRLWLAATDSDSPPKMSITFIDIAVEDVNDNSPLFEKVVYSAGILENSEPQQLLCVAATDRDSGDNGEFSYEIVTGGLIFYTFI</sequence>
<dbReference type="WBParaSite" id="NBR_0001489001-mRNA-1">
    <property type="protein sequence ID" value="NBR_0001489001-mRNA-1"/>
    <property type="gene ID" value="NBR_0001489001"/>
</dbReference>
<keyword evidence="4 7" id="KW-0106">Calcium</keyword>
<reference evidence="9 10" key="2">
    <citation type="submission" date="2018-11" db="EMBL/GenBank/DDBJ databases">
        <authorList>
            <consortium name="Pathogen Informatics"/>
        </authorList>
    </citation>
    <scope>NUCLEOTIDE SEQUENCE [LARGE SCALE GENOMIC DNA]</scope>
</reference>
<gene>
    <name evidence="9" type="ORF">NBR_LOCUS14891</name>
</gene>
<evidence type="ECO:0000256" key="7">
    <source>
        <dbReference type="PROSITE-ProRule" id="PRU00043"/>
    </source>
</evidence>
<dbReference type="GO" id="GO:0007156">
    <property type="term" value="P:homophilic cell adhesion via plasma membrane adhesion molecules"/>
    <property type="evidence" value="ECO:0007669"/>
    <property type="project" value="InterPro"/>
</dbReference>
<keyword evidence="5" id="KW-1133">Transmembrane helix</keyword>
<dbReference type="SUPFAM" id="SSF49313">
    <property type="entry name" value="Cadherin-like"/>
    <property type="match status" value="2"/>
</dbReference>
<dbReference type="GO" id="GO:0005886">
    <property type="term" value="C:plasma membrane"/>
    <property type="evidence" value="ECO:0007669"/>
    <property type="project" value="UniProtKB-SubCell"/>
</dbReference>
<evidence type="ECO:0000256" key="6">
    <source>
        <dbReference type="ARBA" id="ARBA00023136"/>
    </source>
</evidence>
<dbReference type="InterPro" id="IPR015919">
    <property type="entry name" value="Cadherin-like_sf"/>
</dbReference>